<dbReference type="GO" id="GO:0006355">
    <property type="term" value="P:regulation of DNA-templated transcription"/>
    <property type="evidence" value="ECO:0007669"/>
    <property type="project" value="InterPro"/>
</dbReference>
<dbReference type="GO" id="GO:0003677">
    <property type="term" value="F:DNA binding"/>
    <property type="evidence" value="ECO:0007669"/>
    <property type="project" value="UniProtKB-KW"/>
</dbReference>
<dbReference type="PANTHER" id="PTHR44688">
    <property type="entry name" value="DNA-BINDING TRANSCRIPTIONAL ACTIVATOR DEVR_DOSR"/>
    <property type="match status" value="1"/>
</dbReference>
<dbReference type="Proteomes" id="UP000315677">
    <property type="component" value="Unassembled WGS sequence"/>
</dbReference>
<comment type="caution">
    <text evidence="5">The sequence shown here is derived from an EMBL/GenBank/DDBJ whole genome shotgun (WGS) entry which is preliminary data.</text>
</comment>
<organism evidence="5 6">
    <name type="scientific">Pseudonocardia kunmingensis</name>
    <dbReference type="NCBI Taxonomy" id="630975"/>
    <lineage>
        <taxon>Bacteria</taxon>
        <taxon>Bacillati</taxon>
        <taxon>Actinomycetota</taxon>
        <taxon>Actinomycetes</taxon>
        <taxon>Pseudonocardiales</taxon>
        <taxon>Pseudonocardiaceae</taxon>
        <taxon>Pseudonocardia</taxon>
    </lineage>
</organism>
<keyword evidence="6" id="KW-1185">Reference proteome</keyword>
<keyword evidence="2" id="KW-0238">DNA-binding</keyword>
<evidence type="ECO:0000256" key="2">
    <source>
        <dbReference type="ARBA" id="ARBA00023125"/>
    </source>
</evidence>
<evidence type="ECO:0000256" key="3">
    <source>
        <dbReference type="ARBA" id="ARBA00023163"/>
    </source>
</evidence>
<gene>
    <name evidence="5" type="ORF">FB558_6057</name>
</gene>
<dbReference type="PROSITE" id="PS00622">
    <property type="entry name" value="HTH_LUXR_1"/>
    <property type="match status" value="1"/>
</dbReference>
<dbReference type="Pfam" id="PF00196">
    <property type="entry name" value="GerE"/>
    <property type="match status" value="1"/>
</dbReference>
<dbReference type="PROSITE" id="PS50043">
    <property type="entry name" value="HTH_LUXR_2"/>
    <property type="match status" value="1"/>
</dbReference>
<dbReference type="RefSeq" id="WP_142059324.1">
    <property type="nucleotide sequence ID" value="NZ_VFPA01000004.1"/>
</dbReference>
<dbReference type="InterPro" id="IPR036388">
    <property type="entry name" value="WH-like_DNA-bd_sf"/>
</dbReference>
<evidence type="ECO:0000256" key="1">
    <source>
        <dbReference type="ARBA" id="ARBA00023015"/>
    </source>
</evidence>
<sequence>MDHTTREREWLDLVADLLSAPLTELPEERITAQLQATFRLTGTAFHFREPGGPVVQRMWPRDEQFWGHRAEIDHYGVHEAPAQHPILRYYLATGDWRAIQVQEVPEPFADPAVMGGWREVASPWGAQSQLALPVHVGAGSHRAFVMGRADPFTPDEVRMARCLQHLLRGLDRQVAELSRRCGSGSGVGDVATSLHLTPRELAVLTQLADGLTAGAIGRRLLITERTVHKHLERVYAKLGVRDRLGAVLRAQRLGLLDGR</sequence>
<keyword evidence="3" id="KW-0804">Transcription</keyword>
<dbReference type="SUPFAM" id="SSF46894">
    <property type="entry name" value="C-terminal effector domain of the bipartite response regulators"/>
    <property type="match status" value="1"/>
</dbReference>
<keyword evidence="1" id="KW-0805">Transcription regulation</keyword>
<dbReference type="PANTHER" id="PTHR44688:SF16">
    <property type="entry name" value="DNA-BINDING TRANSCRIPTIONAL ACTIVATOR DEVR_DOSR"/>
    <property type="match status" value="1"/>
</dbReference>
<evidence type="ECO:0000259" key="4">
    <source>
        <dbReference type="PROSITE" id="PS50043"/>
    </source>
</evidence>
<proteinExistence type="predicted"/>
<reference evidence="5 6" key="1">
    <citation type="submission" date="2019-06" db="EMBL/GenBank/DDBJ databases">
        <title>Sequencing the genomes of 1000 actinobacteria strains.</title>
        <authorList>
            <person name="Klenk H.-P."/>
        </authorList>
    </citation>
    <scope>NUCLEOTIDE SEQUENCE [LARGE SCALE GENOMIC DNA]</scope>
    <source>
        <strain evidence="5 6">DSM 45301</strain>
    </source>
</reference>
<dbReference type="CDD" id="cd06170">
    <property type="entry name" value="LuxR_C_like"/>
    <property type="match status" value="1"/>
</dbReference>
<dbReference type="PRINTS" id="PR00038">
    <property type="entry name" value="HTHLUXR"/>
</dbReference>
<protein>
    <submittedName>
        <fullName evidence="5">Regulatory LuxR family protein</fullName>
    </submittedName>
</protein>
<feature type="domain" description="HTH luxR-type" evidence="4">
    <location>
        <begin position="189"/>
        <end position="254"/>
    </location>
</feature>
<name>A0A543D959_9PSEU</name>
<dbReference type="EMBL" id="VFPA01000004">
    <property type="protein sequence ID" value="TQM05836.1"/>
    <property type="molecule type" value="Genomic_DNA"/>
</dbReference>
<evidence type="ECO:0000313" key="6">
    <source>
        <dbReference type="Proteomes" id="UP000315677"/>
    </source>
</evidence>
<dbReference type="SMART" id="SM00421">
    <property type="entry name" value="HTH_LUXR"/>
    <property type="match status" value="1"/>
</dbReference>
<dbReference type="Gene3D" id="1.10.10.10">
    <property type="entry name" value="Winged helix-like DNA-binding domain superfamily/Winged helix DNA-binding domain"/>
    <property type="match status" value="1"/>
</dbReference>
<dbReference type="OrthoDB" id="3178272at2"/>
<dbReference type="InterPro" id="IPR000792">
    <property type="entry name" value="Tscrpt_reg_LuxR_C"/>
</dbReference>
<dbReference type="InterPro" id="IPR016032">
    <property type="entry name" value="Sig_transdc_resp-reg_C-effctor"/>
</dbReference>
<dbReference type="AlphaFoldDB" id="A0A543D959"/>
<evidence type="ECO:0000313" key="5">
    <source>
        <dbReference type="EMBL" id="TQM05836.1"/>
    </source>
</evidence>
<accession>A0A543D959</accession>